<reference evidence="5" key="1">
    <citation type="submission" date="2017-01" db="EMBL/GenBank/DDBJ databases">
        <title>Comparative genomics of anhydrobiosis in the tardigrade Hypsibius dujardini.</title>
        <authorList>
            <person name="Yoshida Y."/>
            <person name="Koutsovoulos G."/>
            <person name="Laetsch D."/>
            <person name="Stevens L."/>
            <person name="Kumar S."/>
            <person name="Horikawa D."/>
            <person name="Ishino K."/>
            <person name="Komine S."/>
            <person name="Tomita M."/>
            <person name="Blaxter M."/>
            <person name="Arakawa K."/>
        </authorList>
    </citation>
    <scope>NUCLEOTIDE SEQUENCE [LARGE SCALE GENOMIC DNA]</scope>
    <source>
        <strain evidence="5">Z151</strain>
    </source>
</reference>
<dbReference type="Pfam" id="PF08332">
    <property type="entry name" value="CaMKII_AD"/>
    <property type="match status" value="1"/>
</dbReference>
<feature type="compositionally biased region" description="Low complexity" evidence="1">
    <location>
        <begin position="145"/>
        <end position="158"/>
    </location>
</feature>
<feature type="compositionally biased region" description="Low complexity" evidence="1">
    <location>
        <begin position="40"/>
        <end position="50"/>
    </location>
</feature>
<evidence type="ECO:0000259" key="3">
    <source>
        <dbReference type="Pfam" id="PF08332"/>
    </source>
</evidence>
<feature type="compositionally biased region" description="Polar residues" evidence="1">
    <location>
        <begin position="311"/>
        <end position="324"/>
    </location>
</feature>
<feature type="compositionally biased region" description="Basic and acidic residues" evidence="1">
    <location>
        <begin position="29"/>
        <end position="39"/>
    </location>
</feature>
<keyword evidence="4" id="KW-0808">Transferase</keyword>
<feature type="compositionally biased region" description="Low complexity" evidence="1">
    <location>
        <begin position="57"/>
        <end position="81"/>
    </location>
</feature>
<dbReference type="GO" id="GO:0004683">
    <property type="term" value="F:calcium/calmodulin-dependent protein kinase activity"/>
    <property type="evidence" value="ECO:0007669"/>
    <property type="project" value="InterPro"/>
</dbReference>
<keyword evidence="5" id="KW-1185">Reference proteome</keyword>
<feature type="region of interest" description="Disordered" evidence="1">
    <location>
        <begin position="138"/>
        <end position="185"/>
    </location>
</feature>
<feature type="region of interest" description="Disordered" evidence="1">
    <location>
        <begin position="1"/>
        <end position="122"/>
    </location>
</feature>
<protein>
    <submittedName>
        <fullName evidence="4">Calcium/calmodulin-dependent protein kinase type II subunit beta</fullName>
    </submittedName>
</protein>
<name>A0A1W0WUD5_HYPEX</name>
<proteinExistence type="predicted"/>
<sequence length="460" mass="49005">MEWGKLFKSSSAEKREQRKNSSDTAKNLDSPHNDRRRASPPESSSSSNSNPLPPKKPSSSTTTTTSSSSRSAVSSPVLSPRTLTQIVQLTKDQKGGGGDLLAGGAASSHHEHGGAVRSSPMATATAAVIDRSLMEAARRFPPSPSSHSGSVLSSTSSAGRGGGGGGGAGSSNEEMLLSSSSSSGAGSTDELLARSGFWRVVLDYVCARCGVAFVWLLLVAGAILTTMLATRNFSIPKMDANSRSLTAKKVGEVTDAVPLANLDLNNVTVPTSTDTITEEDGCETPKLPFPAAGFGGQTNHLDNGHHRGDTGYSSSSSLPRDNQTTAKRLEIVRVTQALLDSIATGAYEQYSKFCDPSMTAFEPESLSNLVEGMDFHKFYFENHVYRNLKSIRSTMLHPNIQIIGEDSACISYVRLDQFVDKTGAAGTQQFEETRVWQKRDSRWLLVHSHRSGGRVTGKAS</sequence>
<keyword evidence="4" id="KW-0418">Kinase</keyword>
<comment type="caution">
    <text evidence="4">The sequence shown here is derived from an EMBL/GenBank/DDBJ whole genome shotgun (WGS) entry which is preliminary data.</text>
</comment>
<keyword evidence="2" id="KW-0472">Membrane</keyword>
<evidence type="ECO:0000256" key="2">
    <source>
        <dbReference type="SAM" id="Phobius"/>
    </source>
</evidence>
<accession>A0A1W0WUD5</accession>
<evidence type="ECO:0000313" key="4">
    <source>
        <dbReference type="EMBL" id="OQV18790.1"/>
    </source>
</evidence>
<dbReference type="InterPro" id="IPR032710">
    <property type="entry name" value="NTF2-like_dom_sf"/>
</dbReference>
<feature type="compositionally biased region" description="Low complexity" evidence="1">
    <location>
        <begin position="170"/>
        <end position="185"/>
    </location>
</feature>
<keyword evidence="2" id="KW-1133">Transmembrane helix</keyword>
<feature type="region of interest" description="Disordered" evidence="1">
    <location>
        <begin position="298"/>
        <end position="324"/>
    </location>
</feature>
<feature type="domain" description="Calcium/calmodulin-dependent protein kinase II association-domain" evidence="3">
    <location>
        <begin position="328"/>
        <end position="452"/>
    </location>
</feature>
<dbReference type="InterPro" id="IPR013543">
    <property type="entry name" value="Ca/CaM-dep_prot_kinase-assoc"/>
</dbReference>
<evidence type="ECO:0000256" key="1">
    <source>
        <dbReference type="SAM" id="MobiDB-lite"/>
    </source>
</evidence>
<dbReference type="Gene3D" id="3.10.450.50">
    <property type="match status" value="1"/>
</dbReference>
<dbReference type="SUPFAM" id="SSF54427">
    <property type="entry name" value="NTF2-like"/>
    <property type="match status" value="1"/>
</dbReference>
<dbReference type="GO" id="GO:0005516">
    <property type="term" value="F:calmodulin binding"/>
    <property type="evidence" value="ECO:0007669"/>
    <property type="project" value="InterPro"/>
</dbReference>
<feature type="compositionally biased region" description="Gly residues" evidence="1">
    <location>
        <begin position="159"/>
        <end position="169"/>
    </location>
</feature>
<gene>
    <name evidence="4" type="ORF">BV898_07227</name>
</gene>
<evidence type="ECO:0000313" key="5">
    <source>
        <dbReference type="Proteomes" id="UP000192578"/>
    </source>
</evidence>
<dbReference type="Proteomes" id="UP000192578">
    <property type="component" value="Unassembled WGS sequence"/>
</dbReference>
<dbReference type="OrthoDB" id="336747at2759"/>
<dbReference type="FunFam" id="3.10.450.50:FF:000009">
    <property type="entry name" value="Calcium/calmodulin-dependent protein kinase type II"/>
    <property type="match status" value="1"/>
</dbReference>
<dbReference type="EMBL" id="MTYJ01000046">
    <property type="protein sequence ID" value="OQV18790.1"/>
    <property type="molecule type" value="Genomic_DNA"/>
</dbReference>
<feature type="compositionally biased region" description="Basic and acidic residues" evidence="1">
    <location>
        <begin position="11"/>
        <end position="21"/>
    </location>
</feature>
<keyword evidence="2" id="KW-0812">Transmembrane</keyword>
<organism evidence="4 5">
    <name type="scientific">Hypsibius exemplaris</name>
    <name type="common">Freshwater tardigrade</name>
    <dbReference type="NCBI Taxonomy" id="2072580"/>
    <lineage>
        <taxon>Eukaryota</taxon>
        <taxon>Metazoa</taxon>
        <taxon>Ecdysozoa</taxon>
        <taxon>Tardigrada</taxon>
        <taxon>Eutardigrada</taxon>
        <taxon>Parachela</taxon>
        <taxon>Hypsibioidea</taxon>
        <taxon>Hypsibiidae</taxon>
        <taxon>Hypsibius</taxon>
    </lineage>
</organism>
<feature type="transmembrane region" description="Helical" evidence="2">
    <location>
        <begin position="210"/>
        <end position="229"/>
    </location>
</feature>
<dbReference type="AlphaFoldDB" id="A0A1W0WUD5"/>